<protein>
    <recommendedName>
        <fullName evidence="6">MYND-type domain-containing protein</fullName>
    </recommendedName>
</protein>
<feature type="region of interest" description="Disordered" evidence="5">
    <location>
        <begin position="1"/>
        <end position="36"/>
    </location>
</feature>
<keyword evidence="2 4" id="KW-0863">Zinc-finger</keyword>
<keyword evidence="3" id="KW-0862">Zinc</keyword>
<evidence type="ECO:0000313" key="8">
    <source>
        <dbReference type="Proteomes" id="UP001224775"/>
    </source>
</evidence>
<reference evidence="7" key="1">
    <citation type="submission" date="2023-06" db="EMBL/GenBank/DDBJ databases">
        <title>Survivors Of The Sea: Transcriptome response of Skeletonema marinoi to long-term dormancy.</title>
        <authorList>
            <person name="Pinder M.I.M."/>
            <person name="Kourtchenko O."/>
            <person name="Robertson E.K."/>
            <person name="Larsson T."/>
            <person name="Maumus F."/>
            <person name="Osuna-Cruz C.M."/>
            <person name="Vancaester E."/>
            <person name="Stenow R."/>
            <person name="Vandepoele K."/>
            <person name="Ploug H."/>
            <person name="Bruchert V."/>
            <person name="Godhe A."/>
            <person name="Topel M."/>
        </authorList>
    </citation>
    <scope>NUCLEOTIDE SEQUENCE</scope>
    <source>
        <strain evidence="7">R05AC</strain>
    </source>
</reference>
<organism evidence="7 8">
    <name type="scientific">Skeletonema marinoi</name>
    <dbReference type="NCBI Taxonomy" id="267567"/>
    <lineage>
        <taxon>Eukaryota</taxon>
        <taxon>Sar</taxon>
        <taxon>Stramenopiles</taxon>
        <taxon>Ochrophyta</taxon>
        <taxon>Bacillariophyta</taxon>
        <taxon>Coscinodiscophyceae</taxon>
        <taxon>Thalassiosirophycidae</taxon>
        <taxon>Thalassiosirales</taxon>
        <taxon>Skeletonemataceae</taxon>
        <taxon>Skeletonema</taxon>
        <taxon>Skeletonema marinoi-dohrnii complex</taxon>
    </lineage>
</organism>
<evidence type="ECO:0000259" key="6">
    <source>
        <dbReference type="PROSITE" id="PS50865"/>
    </source>
</evidence>
<dbReference type="AlphaFoldDB" id="A0AAD8XVK6"/>
<dbReference type="Proteomes" id="UP001224775">
    <property type="component" value="Unassembled WGS sequence"/>
</dbReference>
<evidence type="ECO:0000256" key="5">
    <source>
        <dbReference type="SAM" id="MobiDB-lite"/>
    </source>
</evidence>
<accession>A0AAD8XVK6</accession>
<dbReference type="Gene3D" id="6.10.140.2220">
    <property type="match status" value="1"/>
</dbReference>
<name>A0AAD8XVK6_9STRA</name>
<dbReference type="SUPFAM" id="SSF144232">
    <property type="entry name" value="HIT/MYND zinc finger-like"/>
    <property type="match status" value="1"/>
</dbReference>
<evidence type="ECO:0000256" key="2">
    <source>
        <dbReference type="ARBA" id="ARBA00022771"/>
    </source>
</evidence>
<evidence type="ECO:0000256" key="1">
    <source>
        <dbReference type="ARBA" id="ARBA00022723"/>
    </source>
</evidence>
<dbReference type="Pfam" id="PF01753">
    <property type="entry name" value="zf-MYND"/>
    <property type="match status" value="1"/>
</dbReference>
<comment type="caution">
    <text evidence="7">The sequence shown here is derived from an EMBL/GenBank/DDBJ whole genome shotgun (WGS) entry which is preliminary data.</text>
</comment>
<dbReference type="InterPro" id="IPR002893">
    <property type="entry name" value="Znf_MYND"/>
</dbReference>
<feature type="domain" description="MYND-type" evidence="6">
    <location>
        <begin position="211"/>
        <end position="254"/>
    </location>
</feature>
<dbReference type="GO" id="GO:0008270">
    <property type="term" value="F:zinc ion binding"/>
    <property type="evidence" value="ECO:0007669"/>
    <property type="project" value="UniProtKB-KW"/>
</dbReference>
<feature type="compositionally biased region" description="Basic and acidic residues" evidence="5">
    <location>
        <begin position="16"/>
        <end position="27"/>
    </location>
</feature>
<proteinExistence type="predicted"/>
<evidence type="ECO:0000313" key="7">
    <source>
        <dbReference type="EMBL" id="KAK1734230.1"/>
    </source>
</evidence>
<keyword evidence="1" id="KW-0479">Metal-binding</keyword>
<feature type="compositionally biased region" description="Basic residues" evidence="5">
    <location>
        <begin position="1"/>
        <end position="15"/>
    </location>
</feature>
<evidence type="ECO:0000256" key="3">
    <source>
        <dbReference type="ARBA" id="ARBA00022833"/>
    </source>
</evidence>
<keyword evidence="8" id="KW-1185">Reference proteome</keyword>
<sequence>MGRKRNQGKARKAAKAKAEEEAKEERGNNNQTTNGRQQPLAELQQLELGAAPISSDTTKCWHGFEKIDNLCSEFIVAFSDAVHDAGKRGLPGCLIVAEDATKDKFAVVWKDSAKLKSAMSYLLYHGTQHVLDGNDGLARKFAIYARYIEQYIAFELHQTQAIMHWQKIKEMSIEGDTHTLVKFLRRRIQCACLEKKYDEVKTITKMGICSNPQCNNNSGLVERSKTMYCSGCRCVAYCSRECQEADWPMHRENCEPITRIRAEFEAEKES</sequence>
<gene>
    <name evidence="7" type="ORF">QTG54_014997</name>
</gene>
<dbReference type="PROSITE" id="PS50865">
    <property type="entry name" value="ZF_MYND_2"/>
    <property type="match status" value="1"/>
</dbReference>
<evidence type="ECO:0000256" key="4">
    <source>
        <dbReference type="PROSITE-ProRule" id="PRU00134"/>
    </source>
</evidence>
<dbReference type="EMBL" id="JATAAI010000040">
    <property type="protein sequence ID" value="KAK1734230.1"/>
    <property type="molecule type" value="Genomic_DNA"/>
</dbReference>